<name>N9RJK9_9GAMM</name>
<dbReference type="AlphaFoldDB" id="N9RJK9"/>
<protein>
    <submittedName>
        <fullName evidence="1">Uncharacterized protein</fullName>
    </submittedName>
</protein>
<keyword evidence="2" id="KW-1185">Reference proteome</keyword>
<dbReference type="RefSeq" id="WP_005203847.1">
    <property type="nucleotide sequence ID" value="NZ_KB850072.1"/>
</dbReference>
<evidence type="ECO:0000313" key="1">
    <source>
        <dbReference type="EMBL" id="ENX58144.1"/>
    </source>
</evidence>
<dbReference type="OrthoDB" id="6695887at2"/>
<dbReference type="HOGENOM" id="CLU_2893637_0_0_6"/>
<accession>N9RJK9</accession>
<organism evidence="1 2">
    <name type="scientific">Acinetobacter higginsii</name>
    <dbReference type="NCBI Taxonomy" id="70347"/>
    <lineage>
        <taxon>Bacteria</taxon>
        <taxon>Pseudomonadati</taxon>
        <taxon>Pseudomonadota</taxon>
        <taxon>Gammaproteobacteria</taxon>
        <taxon>Moraxellales</taxon>
        <taxon>Moraxellaceae</taxon>
        <taxon>Acinetobacter</taxon>
    </lineage>
</organism>
<dbReference type="EMBL" id="APRN01000036">
    <property type="protein sequence ID" value="ENX58144.1"/>
    <property type="molecule type" value="Genomic_DNA"/>
</dbReference>
<sequence>MYTFTVEDEIADIVKQAAEDDNRTTRGQFRHFLISALKNEGLYPQNQSKSVMQTITQQGVEA</sequence>
<gene>
    <name evidence="1" type="ORF">F902_02544</name>
</gene>
<dbReference type="PATRIC" id="fig|1217700.3.peg.2468"/>
<proteinExistence type="predicted"/>
<comment type="caution">
    <text evidence="1">The sequence shown here is derived from an EMBL/GenBank/DDBJ whole genome shotgun (WGS) entry which is preliminary data.</text>
</comment>
<evidence type="ECO:0000313" key="2">
    <source>
        <dbReference type="Proteomes" id="UP000013084"/>
    </source>
</evidence>
<reference evidence="1 2" key="1">
    <citation type="submission" date="2013-02" db="EMBL/GenBank/DDBJ databases">
        <title>The Genome Sequence of Acinetobacter sp. CIP 70.18.</title>
        <authorList>
            <consortium name="The Broad Institute Genome Sequencing Platform"/>
            <consortium name="The Broad Institute Genome Sequencing Center for Infectious Disease"/>
            <person name="Cerqueira G."/>
            <person name="Feldgarden M."/>
            <person name="Courvalin P."/>
            <person name="Perichon B."/>
            <person name="Grillot-Courvalin C."/>
            <person name="Clermont D."/>
            <person name="Rocha E."/>
            <person name="Yoon E.-J."/>
            <person name="Nemec A."/>
            <person name="Walker B."/>
            <person name="Young S.K."/>
            <person name="Zeng Q."/>
            <person name="Gargeya S."/>
            <person name="Fitzgerald M."/>
            <person name="Haas B."/>
            <person name="Abouelleil A."/>
            <person name="Alvarado L."/>
            <person name="Arachchi H.M."/>
            <person name="Berlin A.M."/>
            <person name="Chapman S.B."/>
            <person name="Dewar J."/>
            <person name="Goldberg J."/>
            <person name="Griggs A."/>
            <person name="Gujja S."/>
            <person name="Hansen M."/>
            <person name="Howarth C."/>
            <person name="Imamovic A."/>
            <person name="Larimer J."/>
            <person name="McCowan C."/>
            <person name="Murphy C."/>
            <person name="Neiman D."/>
            <person name="Pearson M."/>
            <person name="Priest M."/>
            <person name="Roberts A."/>
            <person name="Saif S."/>
            <person name="Shea T."/>
            <person name="Sisk P."/>
            <person name="Sykes S."/>
            <person name="Wortman J."/>
            <person name="Nusbaum C."/>
            <person name="Birren B."/>
        </authorList>
    </citation>
    <scope>NUCLEOTIDE SEQUENCE [LARGE SCALE GENOMIC DNA]</scope>
    <source>
        <strain evidence="1 2">CIP 70.18</strain>
    </source>
</reference>
<dbReference type="Proteomes" id="UP000013084">
    <property type="component" value="Unassembled WGS sequence"/>
</dbReference>